<reference evidence="1" key="1">
    <citation type="submission" date="2023-04" db="EMBL/GenBank/DDBJ databases">
        <title>Draft Genome sequencing of Naganishia species isolated from polar environments using Oxford Nanopore Technology.</title>
        <authorList>
            <person name="Leo P."/>
            <person name="Venkateswaran K."/>
        </authorList>
    </citation>
    <scope>NUCLEOTIDE SEQUENCE</scope>
    <source>
        <strain evidence="1">MNA-CCFEE 5425</strain>
    </source>
</reference>
<dbReference type="Proteomes" id="UP001243375">
    <property type="component" value="Unassembled WGS sequence"/>
</dbReference>
<evidence type="ECO:0000313" key="1">
    <source>
        <dbReference type="EMBL" id="KAJ9120592.1"/>
    </source>
</evidence>
<protein>
    <submittedName>
        <fullName evidence="1">Uncharacterized protein</fullName>
    </submittedName>
</protein>
<name>A0ACC2X9K2_9TREE</name>
<evidence type="ECO:0000313" key="2">
    <source>
        <dbReference type="Proteomes" id="UP001243375"/>
    </source>
</evidence>
<dbReference type="EMBL" id="JASBWU010000006">
    <property type="protein sequence ID" value="KAJ9120592.1"/>
    <property type="molecule type" value="Genomic_DNA"/>
</dbReference>
<organism evidence="1 2">
    <name type="scientific">Naganishia vaughanmartiniae</name>
    <dbReference type="NCBI Taxonomy" id="1424756"/>
    <lineage>
        <taxon>Eukaryota</taxon>
        <taxon>Fungi</taxon>
        <taxon>Dikarya</taxon>
        <taxon>Basidiomycota</taxon>
        <taxon>Agaricomycotina</taxon>
        <taxon>Tremellomycetes</taxon>
        <taxon>Filobasidiales</taxon>
        <taxon>Filobasidiaceae</taxon>
        <taxon>Naganishia</taxon>
    </lineage>
</organism>
<proteinExistence type="predicted"/>
<keyword evidence="2" id="KW-1185">Reference proteome</keyword>
<comment type="caution">
    <text evidence="1">The sequence shown here is derived from an EMBL/GenBank/DDBJ whole genome shotgun (WGS) entry which is preliminary data.</text>
</comment>
<sequence>MALKDDSKARSSQRGYGIEDRTLSPGVAIYSMDMDKEVDRGIDMDADEDVEMDAVNIDYSDTHPVSDVDMDASHDDFPCAPTASSLKPAEAYEQVEMPDHPVSVAQCSLLEAEYASGVAARMARHYKYTTFIDGLVK</sequence>
<accession>A0ACC2X9K2</accession>
<gene>
    <name evidence="1" type="ORF">QFC22_002521</name>
</gene>